<keyword evidence="8" id="KW-0028">Amino-acid biosynthesis</keyword>
<evidence type="ECO:0000256" key="8">
    <source>
        <dbReference type="ARBA" id="ARBA00023304"/>
    </source>
</evidence>
<dbReference type="PANTHER" id="PTHR18968">
    <property type="entry name" value="THIAMINE PYROPHOSPHATE ENZYMES"/>
    <property type="match status" value="1"/>
</dbReference>
<sequence length="594" mass="64174">MPRLNGGQVIGRILKEYGVPYVAGIPGHGIWGLMDAFNEAESKIPFIQTYHEQSAVHLADGFYRVSGKPMAAVTSIGAGASNTVLGLATAYSDSTSVLVITGGPPRHMRGRGVLQELERQKDNGFPQVAEAVSKRSWVANSIEDLPFIMHRAFSTMLTGRRGPAHIEVPWDLHAETADVNFHDLARRLPIGLQYPDPEAIERAVTLLGTAKRPVIVVGGGAISANATDEVRALAEGLNSPVATTWNGKSAFPEDHELFIGSVGQTGTIHGNYLAANADVVVSIGCRFTDWSASSYAKGKSFSFPPAKLIHIDIDPHEIGKIYPAEVGILADAKPAVAAIVASLGSTPDRTEYLAEVAERKADWENQLSARRDTDRYPFTLQRPLHALRQVMDRSGIVLAGSGNTQGAVKQTFPVYEPRTHLTTGGFSAMGWPVPAALGAKLAAPERQVACITGDGDFLMTAQEIGVAVQHDIPVVFVVQDNSGYISIRGGQRNATDRIIGTEFNRPDGSPYSPSFKDLGKSFGLESFRVESAADLEPTFKRAFDAQAPVLVEIPTDRDLASPFVPGWLDFPPLPHITDERADEYREMRAAEQHQ</sequence>
<dbReference type="GO" id="GO:0030976">
    <property type="term" value="F:thiamine pyrophosphate binding"/>
    <property type="evidence" value="ECO:0007669"/>
    <property type="project" value="InterPro"/>
</dbReference>
<dbReference type="EMBL" id="CP012150">
    <property type="protein sequence ID" value="AKS33755.1"/>
    <property type="molecule type" value="Genomic_DNA"/>
</dbReference>
<dbReference type="UniPathway" id="UPA00047">
    <property type="reaction ID" value="UER00055"/>
</dbReference>
<organism evidence="14 15">
    <name type="scientific">Mycolicibacterium goodii</name>
    <name type="common">Mycobacterium goodii</name>
    <dbReference type="NCBI Taxonomy" id="134601"/>
    <lineage>
        <taxon>Bacteria</taxon>
        <taxon>Bacillati</taxon>
        <taxon>Actinomycetota</taxon>
        <taxon>Actinomycetes</taxon>
        <taxon>Mycobacteriales</taxon>
        <taxon>Mycobacteriaceae</taxon>
        <taxon>Mycolicibacterium</taxon>
    </lineage>
</organism>
<feature type="domain" description="Thiamine pyrophosphate enzyme N-terminal TPP-binding" evidence="13">
    <location>
        <begin position="5"/>
        <end position="118"/>
    </location>
</feature>
<comment type="catalytic activity">
    <reaction evidence="9">
        <text>2 pyruvate + H(+) = (2S)-2-acetolactate + CO2</text>
        <dbReference type="Rhea" id="RHEA:25249"/>
        <dbReference type="ChEBI" id="CHEBI:15361"/>
        <dbReference type="ChEBI" id="CHEBI:15378"/>
        <dbReference type="ChEBI" id="CHEBI:16526"/>
        <dbReference type="ChEBI" id="CHEBI:58476"/>
        <dbReference type="EC" id="2.2.1.6"/>
    </reaction>
</comment>
<dbReference type="InterPro" id="IPR045229">
    <property type="entry name" value="TPP_enz"/>
</dbReference>
<dbReference type="SUPFAM" id="SSF52467">
    <property type="entry name" value="DHS-like NAD/FAD-binding domain"/>
    <property type="match status" value="1"/>
</dbReference>
<evidence type="ECO:0000259" key="12">
    <source>
        <dbReference type="Pfam" id="PF02775"/>
    </source>
</evidence>
<accession>A0A0K0X8N5</accession>
<dbReference type="UniPathway" id="UPA00049">
    <property type="reaction ID" value="UER00059"/>
</dbReference>
<comment type="pathway">
    <text evidence="1">Amino-acid biosynthesis; L-isoleucine biosynthesis; L-isoleucine from 2-oxobutanoate: step 1/4.</text>
</comment>
<evidence type="ECO:0000313" key="15">
    <source>
        <dbReference type="Proteomes" id="UP000062255"/>
    </source>
</evidence>
<dbReference type="CDD" id="cd07035">
    <property type="entry name" value="TPP_PYR_POX_like"/>
    <property type="match status" value="1"/>
</dbReference>
<dbReference type="OrthoDB" id="4494979at2"/>
<name>A0A0K0X8N5_MYCGD</name>
<comment type="pathway">
    <text evidence="2">Amino-acid biosynthesis; L-valine biosynthesis; L-valine from pyruvate: step 1/4.</text>
</comment>
<dbReference type="KEGG" id="mgo:AFA91_19765"/>
<evidence type="ECO:0000256" key="10">
    <source>
        <dbReference type="RuleBase" id="RU362132"/>
    </source>
</evidence>
<dbReference type="GO" id="GO:0009099">
    <property type="term" value="P:L-valine biosynthetic process"/>
    <property type="evidence" value="ECO:0007669"/>
    <property type="project" value="UniProtKB-UniPathway"/>
</dbReference>
<dbReference type="Pfam" id="PF02775">
    <property type="entry name" value="TPP_enzyme_C"/>
    <property type="match status" value="1"/>
</dbReference>
<dbReference type="EC" id="2.2.1.6" evidence="4"/>
<dbReference type="InterPro" id="IPR011766">
    <property type="entry name" value="TPP_enzyme_TPP-bd"/>
</dbReference>
<gene>
    <name evidence="14" type="ORF">AFA91_19765</name>
</gene>
<evidence type="ECO:0000256" key="6">
    <source>
        <dbReference type="ARBA" id="ARBA00022827"/>
    </source>
</evidence>
<evidence type="ECO:0000259" key="11">
    <source>
        <dbReference type="Pfam" id="PF00205"/>
    </source>
</evidence>
<dbReference type="Gene3D" id="3.40.50.1220">
    <property type="entry name" value="TPP-binding domain"/>
    <property type="match status" value="1"/>
</dbReference>
<dbReference type="InterPro" id="IPR029061">
    <property type="entry name" value="THDP-binding"/>
</dbReference>
<evidence type="ECO:0000256" key="5">
    <source>
        <dbReference type="ARBA" id="ARBA00022630"/>
    </source>
</evidence>
<keyword evidence="5" id="KW-0285">Flavoprotein</keyword>
<keyword evidence="6" id="KW-0274">FAD</keyword>
<dbReference type="STRING" id="134601.AFA91_19765"/>
<evidence type="ECO:0000256" key="4">
    <source>
        <dbReference type="ARBA" id="ARBA00013145"/>
    </source>
</evidence>
<dbReference type="GO" id="GO:0003984">
    <property type="term" value="F:acetolactate synthase activity"/>
    <property type="evidence" value="ECO:0007669"/>
    <property type="project" value="UniProtKB-EC"/>
</dbReference>
<keyword evidence="7 10" id="KW-0786">Thiamine pyrophosphate</keyword>
<feature type="domain" description="Thiamine pyrophosphate enzyme TPP-binding" evidence="12">
    <location>
        <begin position="401"/>
        <end position="553"/>
    </location>
</feature>
<evidence type="ECO:0000256" key="2">
    <source>
        <dbReference type="ARBA" id="ARBA00005025"/>
    </source>
</evidence>
<dbReference type="GO" id="GO:0000287">
    <property type="term" value="F:magnesium ion binding"/>
    <property type="evidence" value="ECO:0007669"/>
    <property type="project" value="InterPro"/>
</dbReference>
<feature type="domain" description="Thiamine pyrophosphate enzyme central" evidence="11">
    <location>
        <begin position="200"/>
        <end position="338"/>
    </location>
</feature>
<keyword evidence="8" id="KW-0100">Branched-chain amino acid biosynthesis</keyword>
<proteinExistence type="inferred from homology"/>
<dbReference type="AlphaFoldDB" id="A0A0K0X8N5"/>
<dbReference type="InterPro" id="IPR012000">
    <property type="entry name" value="Thiamin_PyroP_enz_cen_dom"/>
</dbReference>
<dbReference type="InterPro" id="IPR012001">
    <property type="entry name" value="Thiamin_PyroP_enz_TPP-bd_dom"/>
</dbReference>
<dbReference type="Proteomes" id="UP000062255">
    <property type="component" value="Chromosome"/>
</dbReference>
<dbReference type="InterPro" id="IPR029035">
    <property type="entry name" value="DHS-like_NAD/FAD-binding_dom"/>
</dbReference>
<dbReference type="CDD" id="cd00568">
    <property type="entry name" value="TPP_enzymes"/>
    <property type="match status" value="1"/>
</dbReference>
<dbReference type="PATRIC" id="fig|134601.6.peg.4093"/>
<dbReference type="Gene3D" id="3.40.50.970">
    <property type="match status" value="2"/>
</dbReference>
<evidence type="ECO:0000256" key="7">
    <source>
        <dbReference type="ARBA" id="ARBA00023052"/>
    </source>
</evidence>
<evidence type="ECO:0000313" key="14">
    <source>
        <dbReference type="EMBL" id="AKS33755.1"/>
    </source>
</evidence>
<dbReference type="PANTHER" id="PTHR18968:SF13">
    <property type="entry name" value="ACETOLACTATE SYNTHASE CATALYTIC SUBUNIT, MITOCHONDRIAL"/>
    <property type="match status" value="1"/>
</dbReference>
<dbReference type="SUPFAM" id="SSF52518">
    <property type="entry name" value="Thiamin diphosphate-binding fold (THDP-binding)"/>
    <property type="match status" value="2"/>
</dbReference>
<reference evidence="14 15" key="1">
    <citation type="submission" date="2015-07" db="EMBL/GenBank/DDBJ databases">
        <title>Complete genome sequence of Mycobacterium goodii X7B, a facultative thermophilic biodesulfurizing bacterium.</title>
        <authorList>
            <person name="Yu B."/>
            <person name="Li F."/>
            <person name="Xu P."/>
        </authorList>
    </citation>
    <scope>NUCLEOTIDE SEQUENCE [LARGE SCALE GENOMIC DNA]</scope>
    <source>
        <strain evidence="14 15">X7B</strain>
    </source>
</reference>
<protein>
    <recommendedName>
        <fullName evidence="4">acetolactate synthase</fullName>
        <ecNumber evidence="4">2.2.1.6</ecNumber>
    </recommendedName>
</protein>
<dbReference type="GO" id="GO:0050660">
    <property type="term" value="F:flavin adenine dinucleotide binding"/>
    <property type="evidence" value="ECO:0007669"/>
    <property type="project" value="TreeGrafter"/>
</dbReference>
<comment type="similarity">
    <text evidence="3 10">Belongs to the TPP enzyme family.</text>
</comment>
<dbReference type="RefSeq" id="WP_049746197.1">
    <property type="nucleotide sequence ID" value="NZ_CP012150.1"/>
</dbReference>
<dbReference type="GO" id="GO:0005948">
    <property type="term" value="C:acetolactate synthase complex"/>
    <property type="evidence" value="ECO:0007669"/>
    <property type="project" value="TreeGrafter"/>
</dbReference>
<evidence type="ECO:0000256" key="1">
    <source>
        <dbReference type="ARBA" id="ARBA00004974"/>
    </source>
</evidence>
<evidence type="ECO:0000256" key="3">
    <source>
        <dbReference type="ARBA" id="ARBA00007812"/>
    </source>
</evidence>
<evidence type="ECO:0000259" key="13">
    <source>
        <dbReference type="Pfam" id="PF02776"/>
    </source>
</evidence>
<dbReference type="Pfam" id="PF02776">
    <property type="entry name" value="TPP_enzyme_N"/>
    <property type="match status" value="1"/>
</dbReference>
<evidence type="ECO:0000256" key="9">
    <source>
        <dbReference type="ARBA" id="ARBA00048670"/>
    </source>
</evidence>
<dbReference type="GO" id="GO:0009097">
    <property type="term" value="P:isoleucine biosynthetic process"/>
    <property type="evidence" value="ECO:0007669"/>
    <property type="project" value="UniProtKB-UniPathway"/>
</dbReference>
<dbReference type="Pfam" id="PF00205">
    <property type="entry name" value="TPP_enzyme_M"/>
    <property type="match status" value="1"/>
</dbReference>